<dbReference type="InterPro" id="IPR001753">
    <property type="entry name" value="Enoyl-CoA_hydra/iso"/>
</dbReference>
<dbReference type="NCBIfam" id="NF005496">
    <property type="entry name" value="PRK07110.1"/>
    <property type="match status" value="1"/>
</dbReference>
<comment type="caution">
    <text evidence="3">The sequence shown here is derived from an EMBL/GenBank/DDBJ whole genome shotgun (WGS) entry which is preliminary data.</text>
</comment>
<name>A0ABT4V176_9PSEU</name>
<dbReference type="InterPro" id="IPR029045">
    <property type="entry name" value="ClpP/crotonase-like_dom_sf"/>
</dbReference>
<dbReference type="CDD" id="cd06558">
    <property type="entry name" value="crotonase-like"/>
    <property type="match status" value="1"/>
</dbReference>
<dbReference type="RefSeq" id="WP_270949719.1">
    <property type="nucleotide sequence ID" value="NZ_JAQGLA010000023.1"/>
</dbReference>
<proteinExistence type="inferred from homology"/>
<dbReference type="EMBL" id="JAQGLA010000023">
    <property type="protein sequence ID" value="MDA3627077.1"/>
    <property type="molecule type" value="Genomic_DNA"/>
</dbReference>
<dbReference type="InterPro" id="IPR018376">
    <property type="entry name" value="Enoyl-CoA_hyd/isom_CS"/>
</dbReference>
<dbReference type="Proteomes" id="UP001210380">
    <property type="component" value="Unassembled WGS sequence"/>
</dbReference>
<dbReference type="PANTHER" id="PTHR11941:SF133">
    <property type="entry name" value="1,2-EPOXYPHENYLACETYL-COA ISOMERASE"/>
    <property type="match status" value="1"/>
</dbReference>
<gene>
    <name evidence="3" type="ORF">OU415_16655</name>
</gene>
<comment type="similarity">
    <text evidence="1 2">Belongs to the enoyl-CoA hydratase/isomerase family.</text>
</comment>
<dbReference type="PROSITE" id="PS00166">
    <property type="entry name" value="ENOYL_COA_HYDRATASE"/>
    <property type="match status" value="1"/>
</dbReference>
<organism evidence="3 4">
    <name type="scientific">Saccharopolyspora oryzae</name>
    <dbReference type="NCBI Taxonomy" id="2997343"/>
    <lineage>
        <taxon>Bacteria</taxon>
        <taxon>Bacillati</taxon>
        <taxon>Actinomycetota</taxon>
        <taxon>Actinomycetes</taxon>
        <taxon>Pseudonocardiales</taxon>
        <taxon>Pseudonocardiaceae</taxon>
        <taxon>Saccharopolyspora</taxon>
    </lineage>
</organism>
<dbReference type="Pfam" id="PF00378">
    <property type="entry name" value="ECH_1"/>
    <property type="match status" value="1"/>
</dbReference>
<accession>A0ABT4V176</accession>
<dbReference type="Gene3D" id="3.90.226.10">
    <property type="entry name" value="2-enoyl-CoA Hydratase, Chain A, domain 1"/>
    <property type="match status" value="1"/>
</dbReference>
<evidence type="ECO:0000256" key="1">
    <source>
        <dbReference type="ARBA" id="ARBA00005254"/>
    </source>
</evidence>
<evidence type="ECO:0000313" key="4">
    <source>
        <dbReference type="Proteomes" id="UP001210380"/>
    </source>
</evidence>
<reference evidence="3 4" key="1">
    <citation type="submission" date="2022-11" db="EMBL/GenBank/DDBJ databases">
        <title>Draft genome sequence of Saccharopolyspora sp. WRP15-2 isolated from rhizosphere soils of wild rice in Thailand.</title>
        <authorList>
            <person name="Duangmal K."/>
            <person name="Kammanee S."/>
            <person name="Muangham S."/>
        </authorList>
    </citation>
    <scope>NUCLEOTIDE SEQUENCE [LARGE SCALE GENOMIC DNA]</scope>
    <source>
        <strain evidence="3 4">WRP15-2</strain>
    </source>
</reference>
<sequence length="249" mass="26404">MSDLVTVEIDGRVAVVTVADSRGGNAISSALVEAVPAALAEAVSDPAVHVIVAAGLPAVFAAGASREYLLTDERADVEPFVRAFPHCPLPVVAAMQGHAIGGGLSFGLYADVPVLSERSRYAANFLNYGLVPEYGTTWLLPSRLGHTLGTEMLLTARGYAGAELRARSAPVKVVPHESVFDTALELARGMARAPRYALELLKGQFAEQALAAGDAAIEVEVGRHEKAWGSADFRRLVKQRYGRAEEIAR</sequence>
<protein>
    <submittedName>
        <fullName evidence="3">Polyketide synthase</fullName>
    </submittedName>
</protein>
<dbReference type="PANTHER" id="PTHR11941">
    <property type="entry name" value="ENOYL-COA HYDRATASE-RELATED"/>
    <property type="match status" value="1"/>
</dbReference>
<dbReference type="SUPFAM" id="SSF52096">
    <property type="entry name" value="ClpP/crotonase"/>
    <property type="match status" value="1"/>
</dbReference>
<keyword evidence="4" id="KW-1185">Reference proteome</keyword>
<evidence type="ECO:0000313" key="3">
    <source>
        <dbReference type="EMBL" id="MDA3627077.1"/>
    </source>
</evidence>
<evidence type="ECO:0000256" key="2">
    <source>
        <dbReference type="RuleBase" id="RU003707"/>
    </source>
</evidence>